<dbReference type="AlphaFoldDB" id="E0E4X6"/>
<accession>E0E4X6</accession>
<dbReference type="PANTHER" id="PTHR43798">
    <property type="entry name" value="MONOACYLGLYCEROL LIPASE"/>
    <property type="match status" value="1"/>
</dbReference>
<protein>
    <submittedName>
        <fullName evidence="3">Hydrolase, alpha/beta domain protein</fullName>
    </submittedName>
</protein>
<dbReference type="Gene3D" id="3.40.50.1820">
    <property type="entry name" value="alpha/beta hydrolase"/>
    <property type="match status" value="1"/>
</dbReference>
<evidence type="ECO:0000313" key="3">
    <source>
        <dbReference type="EMBL" id="EFM64037.1"/>
    </source>
</evidence>
<dbReference type="eggNOG" id="COG2267">
    <property type="taxonomic scope" value="Bacteria"/>
</dbReference>
<dbReference type="Pfam" id="PF00561">
    <property type="entry name" value="Abhydrolase_1"/>
    <property type="match status" value="1"/>
</dbReference>
<dbReference type="GO" id="GO:0016020">
    <property type="term" value="C:membrane"/>
    <property type="evidence" value="ECO:0007669"/>
    <property type="project" value="TreeGrafter"/>
</dbReference>
<comment type="caution">
    <text evidence="3">The sequence shown here is derived from an EMBL/GenBank/DDBJ whole genome shotgun (WGS) entry which is preliminary data.</text>
</comment>
<dbReference type="InterPro" id="IPR029058">
    <property type="entry name" value="AB_hydrolase_fold"/>
</dbReference>
<sequence length="226" mass="25376">MDIKHYYIEKGQGEPLILLHGNGEDSTYFVNQIDEFSSYYRVLALDTRGHGQTPRGEASFTIRQFADDLLVFLDRMNIQKANILGFSDGANIAMCFASKYPERVLKLVLNGGNLDTQGIEPDVQTPIENAYEAAKRDSDKSEKARAKMEMLGLMVNDPNITRQELDNIVAETLVIAGTEDLVKKDHTELIAGQIKKASLKFVEGDHFVAKENPRDFNCSVKDFLLK</sequence>
<keyword evidence="4" id="KW-1185">Reference proteome</keyword>
<proteinExistence type="predicted"/>
<dbReference type="RefSeq" id="WP_007790978.1">
    <property type="nucleotide sequence ID" value="NZ_ADGQ01000071.1"/>
</dbReference>
<evidence type="ECO:0000259" key="2">
    <source>
        <dbReference type="Pfam" id="PF00561"/>
    </source>
</evidence>
<reference evidence="3 4" key="1">
    <citation type="submission" date="2010-08" db="EMBL/GenBank/DDBJ databases">
        <authorList>
            <person name="Harkins D.M."/>
            <person name="Madupu R."/>
            <person name="Durkin A.S."/>
            <person name="Torralba M."/>
            <person name="Methe B."/>
            <person name="Sutton G.G."/>
            <person name="Nelson K.E."/>
        </authorList>
    </citation>
    <scope>NUCLEOTIDE SEQUENCE [LARGE SCALE GENOMIC DNA]</scope>
    <source>
        <strain evidence="3 4">DSM 17678</strain>
    </source>
</reference>
<dbReference type="PANTHER" id="PTHR43798:SF31">
    <property type="entry name" value="AB HYDROLASE SUPERFAMILY PROTEIN YCLE"/>
    <property type="match status" value="1"/>
</dbReference>
<name>E0E4X6_9FIRM</name>
<dbReference type="SUPFAM" id="SSF53474">
    <property type="entry name" value="alpha/beta-Hydrolases"/>
    <property type="match status" value="1"/>
</dbReference>
<dbReference type="PRINTS" id="PR00111">
    <property type="entry name" value="ABHYDROLASE"/>
</dbReference>
<keyword evidence="1 3" id="KW-0378">Hydrolase</keyword>
<evidence type="ECO:0000313" key="4">
    <source>
        <dbReference type="Proteomes" id="UP000003244"/>
    </source>
</evidence>
<organism evidence="3 4">
    <name type="scientific">Peptostreptococcus stomatis DSM 17678</name>
    <dbReference type="NCBI Taxonomy" id="596315"/>
    <lineage>
        <taxon>Bacteria</taxon>
        <taxon>Bacillati</taxon>
        <taxon>Bacillota</taxon>
        <taxon>Clostridia</taxon>
        <taxon>Peptostreptococcales</taxon>
        <taxon>Peptostreptococcaceae</taxon>
        <taxon>Peptostreptococcus</taxon>
    </lineage>
</organism>
<dbReference type="InterPro" id="IPR050266">
    <property type="entry name" value="AB_hydrolase_sf"/>
</dbReference>
<dbReference type="InterPro" id="IPR000073">
    <property type="entry name" value="AB_hydrolase_1"/>
</dbReference>
<gene>
    <name evidence="3" type="ORF">HMPREF0634_0871</name>
</gene>
<dbReference type="OrthoDB" id="9775557at2"/>
<dbReference type="GeneID" id="84801351"/>
<feature type="domain" description="AB hydrolase-1" evidence="2">
    <location>
        <begin position="15"/>
        <end position="119"/>
    </location>
</feature>
<dbReference type="EMBL" id="ADGQ01000071">
    <property type="protein sequence ID" value="EFM64037.1"/>
    <property type="molecule type" value="Genomic_DNA"/>
</dbReference>
<dbReference type="STRING" id="596315.HMPREF0634_0871"/>
<dbReference type="Proteomes" id="UP000003244">
    <property type="component" value="Unassembled WGS sequence"/>
</dbReference>
<dbReference type="GO" id="GO:0016787">
    <property type="term" value="F:hydrolase activity"/>
    <property type="evidence" value="ECO:0007669"/>
    <property type="project" value="UniProtKB-KW"/>
</dbReference>
<evidence type="ECO:0000256" key="1">
    <source>
        <dbReference type="ARBA" id="ARBA00022801"/>
    </source>
</evidence>